<dbReference type="InterPro" id="IPR036291">
    <property type="entry name" value="NAD(P)-bd_dom_sf"/>
</dbReference>
<dbReference type="Proteomes" id="UP001194714">
    <property type="component" value="Unassembled WGS sequence"/>
</dbReference>
<proteinExistence type="inferred from homology"/>
<feature type="domain" description="RmlD-like substrate binding" evidence="7">
    <location>
        <begin position="1"/>
        <end position="271"/>
    </location>
</feature>
<keyword evidence="6" id="KW-0521">NADP</keyword>
<evidence type="ECO:0000256" key="4">
    <source>
        <dbReference type="ARBA" id="ARBA00017099"/>
    </source>
</evidence>
<dbReference type="NCBIfam" id="TIGR01214">
    <property type="entry name" value="rmlD"/>
    <property type="match status" value="1"/>
</dbReference>
<name>A0ABS0B0C9_9BACT</name>
<comment type="caution">
    <text evidence="8">The sequence shown here is derived from an EMBL/GenBank/DDBJ whole genome shotgun (WGS) entry which is preliminary data.</text>
</comment>
<dbReference type="EMBL" id="JAAEJV010000044">
    <property type="protein sequence ID" value="MBF5059843.1"/>
    <property type="molecule type" value="Genomic_DNA"/>
</dbReference>
<evidence type="ECO:0000256" key="3">
    <source>
        <dbReference type="ARBA" id="ARBA00012929"/>
    </source>
</evidence>
<dbReference type="RefSeq" id="WP_194848154.1">
    <property type="nucleotide sequence ID" value="NZ_JAAEJV010000044.1"/>
</dbReference>
<evidence type="ECO:0000313" key="9">
    <source>
        <dbReference type="Proteomes" id="UP001194714"/>
    </source>
</evidence>
<reference evidence="8 9" key="1">
    <citation type="submission" date="2020-01" db="EMBL/GenBank/DDBJ databases">
        <title>Draft genome sequence of Cand. Neptunochlamydia vexilliferae K9.</title>
        <authorList>
            <person name="Schulz F."/>
            <person name="Koestlbacher S."/>
            <person name="Wascher F."/>
            <person name="Pizzetti I."/>
            <person name="Horn M."/>
        </authorList>
    </citation>
    <scope>NUCLEOTIDE SEQUENCE [LARGE SCALE GENOMIC DNA]</scope>
    <source>
        <strain evidence="8 9">K9</strain>
    </source>
</reference>
<gene>
    <name evidence="8" type="ORF">NEPTK9_001362</name>
</gene>
<dbReference type="PANTHER" id="PTHR10491:SF4">
    <property type="entry name" value="METHIONINE ADENOSYLTRANSFERASE 2 SUBUNIT BETA"/>
    <property type="match status" value="1"/>
</dbReference>
<dbReference type="PANTHER" id="PTHR10491">
    <property type="entry name" value="DTDP-4-DEHYDRORHAMNOSE REDUCTASE"/>
    <property type="match status" value="1"/>
</dbReference>
<evidence type="ECO:0000313" key="8">
    <source>
        <dbReference type="EMBL" id="MBF5059843.1"/>
    </source>
</evidence>
<evidence type="ECO:0000256" key="1">
    <source>
        <dbReference type="ARBA" id="ARBA00004781"/>
    </source>
</evidence>
<dbReference type="InterPro" id="IPR029903">
    <property type="entry name" value="RmlD-like-bd"/>
</dbReference>
<comment type="function">
    <text evidence="6">Catalyzes the reduction of dTDP-6-deoxy-L-lyxo-4-hexulose to yield dTDP-L-rhamnose.</text>
</comment>
<comment type="similarity">
    <text evidence="2 6">Belongs to the dTDP-4-dehydrorhamnose reductase family.</text>
</comment>
<evidence type="ECO:0000256" key="2">
    <source>
        <dbReference type="ARBA" id="ARBA00010944"/>
    </source>
</evidence>
<evidence type="ECO:0000256" key="5">
    <source>
        <dbReference type="ARBA" id="ARBA00048200"/>
    </source>
</evidence>
<keyword evidence="9" id="KW-1185">Reference proteome</keyword>
<comment type="pathway">
    <text evidence="1 6">Carbohydrate biosynthesis; dTDP-L-rhamnose biosynthesis.</text>
</comment>
<dbReference type="Gene3D" id="3.90.25.10">
    <property type="entry name" value="UDP-galactose 4-epimerase, domain 1"/>
    <property type="match status" value="1"/>
</dbReference>
<evidence type="ECO:0000256" key="6">
    <source>
        <dbReference type="RuleBase" id="RU364082"/>
    </source>
</evidence>
<evidence type="ECO:0000259" key="7">
    <source>
        <dbReference type="Pfam" id="PF04321"/>
    </source>
</evidence>
<sequence length="275" mass="30920">MKLWIIGKRGLLASAMRRKCLEKGIDHVATTRKEVDVEDEKSVRAQFETMHFTHVINCSGYTAVDQAEEEEARAFALNRDAVALLAKLAQEHGKKLIHFSTDYVFDGEKEGYQTGDPTAPLSIYGKSKEAGEKELHPEACLIRTSWLFGQEGSHFVKTMIRLMEQQETLSVVNDQKGRPTYADDLAEAALSLLDASGTFHFANEGETTWHGFAETIKRKLEEKNHPLRCHTIEPVTSEKFGKAKRPASSILLTENLQPPHWEKGLEEVLAHAFES</sequence>
<comment type="catalytic activity">
    <reaction evidence="5">
        <text>dTDP-beta-L-rhamnose + NADP(+) = dTDP-4-dehydro-beta-L-rhamnose + NADPH + H(+)</text>
        <dbReference type="Rhea" id="RHEA:21796"/>
        <dbReference type="ChEBI" id="CHEBI:15378"/>
        <dbReference type="ChEBI" id="CHEBI:57510"/>
        <dbReference type="ChEBI" id="CHEBI:57783"/>
        <dbReference type="ChEBI" id="CHEBI:58349"/>
        <dbReference type="ChEBI" id="CHEBI:62830"/>
        <dbReference type="EC" id="1.1.1.133"/>
    </reaction>
</comment>
<dbReference type="SUPFAM" id="SSF51735">
    <property type="entry name" value="NAD(P)-binding Rossmann-fold domains"/>
    <property type="match status" value="1"/>
</dbReference>
<dbReference type="CDD" id="cd05254">
    <property type="entry name" value="dTDP_HR_like_SDR_e"/>
    <property type="match status" value="1"/>
</dbReference>
<dbReference type="GO" id="GO:0008831">
    <property type="term" value="F:dTDP-4-dehydrorhamnose reductase activity"/>
    <property type="evidence" value="ECO:0007669"/>
    <property type="project" value="UniProtKB-EC"/>
</dbReference>
<keyword evidence="6 8" id="KW-0560">Oxidoreductase</keyword>
<organism evidence="8 9">
    <name type="scientific">Candidatus Neptunichlamydia vexilliferae</name>
    <dbReference type="NCBI Taxonomy" id="1651774"/>
    <lineage>
        <taxon>Bacteria</taxon>
        <taxon>Pseudomonadati</taxon>
        <taxon>Chlamydiota</taxon>
        <taxon>Chlamydiia</taxon>
        <taxon>Parachlamydiales</taxon>
        <taxon>Simkaniaceae</taxon>
        <taxon>Candidatus Neptunichlamydia</taxon>
    </lineage>
</organism>
<dbReference type="Gene3D" id="3.40.50.720">
    <property type="entry name" value="NAD(P)-binding Rossmann-like Domain"/>
    <property type="match status" value="1"/>
</dbReference>
<dbReference type="EC" id="1.1.1.133" evidence="3 6"/>
<dbReference type="Pfam" id="PF04321">
    <property type="entry name" value="RmlD_sub_bind"/>
    <property type="match status" value="1"/>
</dbReference>
<accession>A0ABS0B0C9</accession>
<protein>
    <recommendedName>
        <fullName evidence="4 6">dTDP-4-dehydrorhamnose reductase</fullName>
        <ecNumber evidence="3 6">1.1.1.133</ecNumber>
    </recommendedName>
</protein>
<dbReference type="InterPro" id="IPR005913">
    <property type="entry name" value="dTDP_dehydrorham_reduct"/>
</dbReference>